<reference evidence="3" key="1">
    <citation type="submission" date="2020-11" db="EMBL/GenBank/DDBJ databases">
        <authorList>
            <consortium name="DOE Joint Genome Institute"/>
            <person name="Ahrendt S."/>
            <person name="Riley R."/>
            <person name="Andreopoulos W."/>
            <person name="Labutti K."/>
            <person name="Pangilinan J."/>
            <person name="Ruiz-Duenas F.J."/>
            <person name="Barrasa J.M."/>
            <person name="Sanchez-Garcia M."/>
            <person name="Camarero S."/>
            <person name="Miyauchi S."/>
            <person name="Serrano A."/>
            <person name="Linde D."/>
            <person name="Babiker R."/>
            <person name="Drula E."/>
            <person name="Ayuso-Fernandez I."/>
            <person name="Pacheco R."/>
            <person name="Padilla G."/>
            <person name="Ferreira P."/>
            <person name="Barriuso J."/>
            <person name="Kellner H."/>
            <person name="Castanera R."/>
            <person name="Alfaro M."/>
            <person name="Ramirez L."/>
            <person name="Pisabarro A.G."/>
            <person name="Kuo A."/>
            <person name="Tritt A."/>
            <person name="Lipzen A."/>
            <person name="He G."/>
            <person name="Yan M."/>
            <person name="Ng V."/>
            <person name="Cullen D."/>
            <person name="Martin F."/>
            <person name="Rosso M.-N."/>
            <person name="Henrissat B."/>
            <person name="Hibbett D."/>
            <person name="Martinez A.T."/>
            <person name="Grigoriev I.V."/>
        </authorList>
    </citation>
    <scope>NUCLEOTIDE SEQUENCE</scope>
    <source>
        <strain evidence="3">ATCC 90797</strain>
    </source>
</reference>
<dbReference type="GO" id="GO:0005730">
    <property type="term" value="C:nucleolus"/>
    <property type="evidence" value="ECO:0007669"/>
    <property type="project" value="TreeGrafter"/>
</dbReference>
<dbReference type="SUPFAM" id="SSF160350">
    <property type="entry name" value="Rnp2-like"/>
    <property type="match status" value="1"/>
</dbReference>
<dbReference type="Pfam" id="PF01900">
    <property type="entry name" value="RNase_P_Rpp14"/>
    <property type="match status" value="1"/>
</dbReference>
<sequence length="151" mass="16833">MVRFKNRWLLVEFIPLHEATNNALNGQQIFNALKQSILANFGDTGWGAVGMSLNVTYFSPVTKICIIRVARDHHNLAWAALTLVTAVGTSRYIPNVVHLSGTIKHAQLAAVEHNRKAIARYRALAKTPAAYHDSYEEYLETSSKEIESLKG</sequence>
<proteinExistence type="inferred from homology"/>
<evidence type="ECO:0000256" key="1">
    <source>
        <dbReference type="ARBA" id="ARBA00010800"/>
    </source>
</evidence>
<dbReference type="Gene3D" id="3.30.70.3250">
    <property type="entry name" value="Ribonuclease P, Pop5 subunit"/>
    <property type="match status" value="1"/>
</dbReference>
<accession>A0A9P6D9L8</accession>
<organism evidence="3 4">
    <name type="scientific">Pleurotus eryngii</name>
    <name type="common">Boletus of the steppes</name>
    <dbReference type="NCBI Taxonomy" id="5323"/>
    <lineage>
        <taxon>Eukaryota</taxon>
        <taxon>Fungi</taxon>
        <taxon>Dikarya</taxon>
        <taxon>Basidiomycota</taxon>
        <taxon>Agaricomycotina</taxon>
        <taxon>Agaricomycetes</taxon>
        <taxon>Agaricomycetidae</taxon>
        <taxon>Agaricales</taxon>
        <taxon>Pleurotineae</taxon>
        <taxon>Pleurotaceae</taxon>
        <taxon>Pleurotus</taxon>
    </lineage>
</organism>
<dbReference type="Proteomes" id="UP000807025">
    <property type="component" value="Unassembled WGS sequence"/>
</dbReference>
<evidence type="ECO:0000313" key="4">
    <source>
        <dbReference type="Proteomes" id="UP000807025"/>
    </source>
</evidence>
<dbReference type="GO" id="GO:0001682">
    <property type="term" value="P:tRNA 5'-leader removal"/>
    <property type="evidence" value="ECO:0007669"/>
    <property type="project" value="InterPro"/>
</dbReference>
<name>A0A9P6D9L8_PLEER</name>
<dbReference type="GO" id="GO:0000172">
    <property type="term" value="C:ribonuclease MRP complex"/>
    <property type="evidence" value="ECO:0007669"/>
    <property type="project" value="TreeGrafter"/>
</dbReference>
<protein>
    <submittedName>
        <fullName evidence="3">Uncharacterized protein</fullName>
    </submittedName>
</protein>
<dbReference type="PANTHER" id="PTHR15441">
    <property type="entry name" value="RIBONUCLEASE P PROTEIN SUBUNIT P14"/>
    <property type="match status" value="1"/>
</dbReference>
<dbReference type="AlphaFoldDB" id="A0A9P6D9L8"/>
<dbReference type="EMBL" id="MU154747">
    <property type="protein sequence ID" value="KAF9487825.1"/>
    <property type="molecule type" value="Genomic_DNA"/>
</dbReference>
<dbReference type="GO" id="GO:0033204">
    <property type="term" value="F:ribonuclease P RNA binding"/>
    <property type="evidence" value="ECO:0007669"/>
    <property type="project" value="TreeGrafter"/>
</dbReference>
<keyword evidence="2" id="KW-0819">tRNA processing</keyword>
<evidence type="ECO:0000313" key="3">
    <source>
        <dbReference type="EMBL" id="KAF9487825.1"/>
    </source>
</evidence>
<keyword evidence="4" id="KW-1185">Reference proteome</keyword>
<dbReference type="GO" id="GO:0030681">
    <property type="term" value="C:multimeric ribonuclease P complex"/>
    <property type="evidence" value="ECO:0007669"/>
    <property type="project" value="TreeGrafter"/>
</dbReference>
<dbReference type="PANTHER" id="PTHR15441:SF2">
    <property type="entry name" value="RIBONUCLEASE P_MRP PROTEIN SUBUNIT POP5"/>
    <property type="match status" value="1"/>
</dbReference>
<comment type="caution">
    <text evidence="3">The sequence shown here is derived from an EMBL/GenBank/DDBJ whole genome shotgun (WGS) entry which is preliminary data.</text>
</comment>
<evidence type="ECO:0000256" key="2">
    <source>
        <dbReference type="ARBA" id="ARBA00022694"/>
    </source>
</evidence>
<dbReference type="InterPro" id="IPR038085">
    <property type="entry name" value="Rnp2-like_sf"/>
</dbReference>
<comment type="similarity">
    <text evidence="1">Belongs to the eukaryotic/archaeal RNase P protein component 2 family.</text>
</comment>
<dbReference type="InterPro" id="IPR002759">
    <property type="entry name" value="Pop5/Rpp14/Rnp2-like"/>
</dbReference>
<dbReference type="OrthoDB" id="24745at2759"/>
<gene>
    <name evidence="3" type="ORF">BDN71DRAFT_1485237</name>
</gene>